<dbReference type="Proteomes" id="UP000198211">
    <property type="component" value="Unassembled WGS sequence"/>
</dbReference>
<gene>
    <name evidence="1" type="ORF">PHMEG_00010941</name>
</gene>
<accession>A0A225WE52</accession>
<evidence type="ECO:0000313" key="1">
    <source>
        <dbReference type="EMBL" id="OWZ15419.1"/>
    </source>
</evidence>
<dbReference type="PANTHER" id="PTHR46586:SF3">
    <property type="entry name" value="ANKYRIN REPEAT-CONTAINING PROTEIN"/>
    <property type="match status" value="1"/>
</dbReference>
<organism evidence="1 2">
    <name type="scientific">Phytophthora megakarya</name>
    <dbReference type="NCBI Taxonomy" id="4795"/>
    <lineage>
        <taxon>Eukaryota</taxon>
        <taxon>Sar</taxon>
        <taxon>Stramenopiles</taxon>
        <taxon>Oomycota</taxon>
        <taxon>Peronosporomycetes</taxon>
        <taxon>Peronosporales</taxon>
        <taxon>Peronosporaceae</taxon>
        <taxon>Phytophthora</taxon>
    </lineage>
</organism>
<dbReference type="InterPro" id="IPR052050">
    <property type="entry name" value="SecEffector_AnkRepeat"/>
</dbReference>
<dbReference type="InterPro" id="IPR036770">
    <property type="entry name" value="Ankyrin_rpt-contain_sf"/>
</dbReference>
<dbReference type="PANTHER" id="PTHR46586">
    <property type="entry name" value="ANKYRIN REPEAT-CONTAINING PROTEIN"/>
    <property type="match status" value="1"/>
</dbReference>
<name>A0A225WE52_9STRA</name>
<proteinExistence type="predicted"/>
<dbReference type="AlphaFoldDB" id="A0A225WE52"/>
<keyword evidence="2" id="KW-1185">Reference proteome</keyword>
<dbReference type="Gene3D" id="1.25.40.20">
    <property type="entry name" value="Ankyrin repeat-containing domain"/>
    <property type="match status" value="1"/>
</dbReference>
<comment type="caution">
    <text evidence="1">The sequence shown here is derived from an EMBL/GenBank/DDBJ whole genome shotgun (WGS) entry which is preliminary data.</text>
</comment>
<dbReference type="SUPFAM" id="SSF140860">
    <property type="entry name" value="Pseudo ankyrin repeat-like"/>
    <property type="match status" value="1"/>
</dbReference>
<reference evidence="2" key="1">
    <citation type="submission" date="2017-03" db="EMBL/GenBank/DDBJ databases">
        <title>Phytopthora megakarya and P. palmivora, two closely related causual agents of cacao black pod achieved similar genome size and gene model numbers by different mechanisms.</title>
        <authorList>
            <person name="Ali S."/>
            <person name="Shao J."/>
            <person name="Larry D.J."/>
            <person name="Kronmiller B."/>
            <person name="Shen D."/>
            <person name="Strem M.D."/>
            <person name="Melnick R.L."/>
            <person name="Guiltinan M.J."/>
            <person name="Tyler B.M."/>
            <person name="Meinhardt L.W."/>
            <person name="Bailey B.A."/>
        </authorList>
    </citation>
    <scope>NUCLEOTIDE SEQUENCE [LARGE SCALE GENOMIC DNA]</scope>
    <source>
        <strain evidence="2">zdho120</strain>
    </source>
</reference>
<dbReference type="OrthoDB" id="67499at2759"/>
<dbReference type="EMBL" id="NBNE01001127">
    <property type="protein sequence ID" value="OWZ15419.1"/>
    <property type="molecule type" value="Genomic_DNA"/>
</dbReference>
<sequence>MINRRDGRGPRLAIFKFCLTEAAAKGQLQTMKWLGEEKLCELICIPASSVARNDKVVKGGQFRVVKWLFENCSKDCSLLAPKYAATNEGLETLQWLHRHFNGIFSSDVMDEATTAGHLDVVKWLYELRTEGCSTVAMDGAAACDYLEVVQWLHENRNEGCTAKAMNHATDPGHLDV</sequence>
<evidence type="ECO:0000313" key="2">
    <source>
        <dbReference type="Proteomes" id="UP000198211"/>
    </source>
</evidence>
<protein>
    <submittedName>
        <fullName evidence="1">Uncharacterized protein</fullName>
    </submittedName>
</protein>